<organism evidence="2 3">
    <name type="scientific">Adineta ricciae</name>
    <name type="common">Rotifer</name>
    <dbReference type="NCBI Taxonomy" id="249248"/>
    <lineage>
        <taxon>Eukaryota</taxon>
        <taxon>Metazoa</taxon>
        <taxon>Spiralia</taxon>
        <taxon>Gnathifera</taxon>
        <taxon>Rotifera</taxon>
        <taxon>Eurotatoria</taxon>
        <taxon>Bdelloidea</taxon>
        <taxon>Adinetida</taxon>
        <taxon>Adinetidae</taxon>
        <taxon>Adineta</taxon>
    </lineage>
</organism>
<accession>A0A815TBD3</accession>
<dbReference type="EMBL" id="CAJNOJ010000629">
    <property type="protein sequence ID" value="CAF1499707.1"/>
    <property type="molecule type" value="Genomic_DNA"/>
</dbReference>
<dbReference type="OrthoDB" id="10025226at2759"/>
<sequence>MIASPKRSTMSSSSSSLTDLLQKLYGTIANLKYNHENELGKLTKRISELEDENKRLHALHEQHPHSIFDIDYIPADSSVADHLRKDLAKAQEQINALQATLNEKCSEYEDMKSKYNLQLFMNKNNIGEQNSSSDSSKTKDLEMKFKQVKEQIDQFDQCHYESEEQIRLLKQILFNNESQQSKTSSQSFSVKQADLSQQTNYVESLLNKQQEKILNKLEELLNQNPELSQSIMTKPRKGRKKRL</sequence>
<proteinExistence type="predicted"/>
<evidence type="ECO:0000313" key="3">
    <source>
        <dbReference type="Proteomes" id="UP000663852"/>
    </source>
</evidence>
<name>A0A815TBD3_ADIRI</name>
<evidence type="ECO:0000313" key="2">
    <source>
        <dbReference type="EMBL" id="CAF1499707.1"/>
    </source>
</evidence>
<dbReference type="Proteomes" id="UP000663852">
    <property type="component" value="Unassembled WGS sequence"/>
</dbReference>
<gene>
    <name evidence="2" type="ORF">EDS130_LOCUS42551</name>
</gene>
<reference evidence="2" key="1">
    <citation type="submission" date="2021-02" db="EMBL/GenBank/DDBJ databases">
        <authorList>
            <person name="Nowell W R."/>
        </authorList>
    </citation>
    <scope>NUCLEOTIDE SEQUENCE</scope>
</reference>
<evidence type="ECO:0000256" key="1">
    <source>
        <dbReference type="SAM" id="Coils"/>
    </source>
</evidence>
<feature type="coiled-coil region" evidence="1">
    <location>
        <begin position="32"/>
        <end position="114"/>
    </location>
</feature>
<protein>
    <submittedName>
        <fullName evidence="2">Uncharacterized protein</fullName>
    </submittedName>
</protein>
<dbReference type="AlphaFoldDB" id="A0A815TBD3"/>
<comment type="caution">
    <text evidence="2">The sequence shown here is derived from an EMBL/GenBank/DDBJ whole genome shotgun (WGS) entry which is preliminary data.</text>
</comment>
<keyword evidence="1" id="KW-0175">Coiled coil</keyword>